<dbReference type="Pfam" id="PF13511">
    <property type="entry name" value="DUF4124"/>
    <property type="match status" value="1"/>
</dbReference>
<evidence type="ECO:0000259" key="3">
    <source>
        <dbReference type="Pfam" id="PF13511"/>
    </source>
</evidence>
<feature type="region of interest" description="Disordered" evidence="1">
    <location>
        <begin position="75"/>
        <end position="118"/>
    </location>
</feature>
<keyword evidence="2" id="KW-0732">Signal</keyword>
<name>A0ABW0NJK2_9BURK</name>
<sequence length="169" mass="18134">MNLIRPISLALAMLPALALAQWQWIDKDGHKVFSDRSPPSDIPARNILKQPGGKPAPVPAEAAAAADVAAAPVTKTMAPVPKISGKDSALEQKKKEAEQEEAAKKKAAEEKFAKEKADNCARAQKSLQIMTGGQRIRSLNAKGEPEFLSDEQRAAETKRLQAITAECKG</sequence>
<proteinExistence type="predicted"/>
<protein>
    <submittedName>
        <fullName evidence="4">DUF4124 domain-containing protein</fullName>
    </submittedName>
</protein>
<reference evidence="5" key="1">
    <citation type="journal article" date="2019" name="Int. J. Syst. Evol. Microbiol.">
        <title>The Global Catalogue of Microorganisms (GCM) 10K type strain sequencing project: providing services to taxonomists for standard genome sequencing and annotation.</title>
        <authorList>
            <consortium name="The Broad Institute Genomics Platform"/>
            <consortium name="The Broad Institute Genome Sequencing Center for Infectious Disease"/>
            <person name="Wu L."/>
            <person name="Ma J."/>
        </authorList>
    </citation>
    <scope>NUCLEOTIDE SEQUENCE [LARGE SCALE GENOMIC DNA]</scope>
    <source>
        <strain evidence="5">CCUG 57401</strain>
    </source>
</reference>
<feature type="domain" description="DUF4124" evidence="3">
    <location>
        <begin position="9"/>
        <end position="62"/>
    </location>
</feature>
<accession>A0ABW0NJK2</accession>
<dbReference type="Proteomes" id="UP001596037">
    <property type="component" value="Unassembled WGS sequence"/>
</dbReference>
<dbReference type="InterPro" id="IPR025392">
    <property type="entry name" value="DUF4124"/>
</dbReference>
<evidence type="ECO:0000256" key="1">
    <source>
        <dbReference type="SAM" id="MobiDB-lite"/>
    </source>
</evidence>
<dbReference type="EMBL" id="JBHSMF010000010">
    <property type="protein sequence ID" value="MFC5499909.1"/>
    <property type="molecule type" value="Genomic_DNA"/>
</dbReference>
<evidence type="ECO:0000256" key="2">
    <source>
        <dbReference type="SAM" id="SignalP"/>
    </source>
</evidence>
<evidence type="ECO:0000313" key="5">
    <source>
        <dbReference type="Proteomes" id="UP001596037"/>
    </source>
</evidence>
<keyword evidence="5" id="KW-1185">Reference proteome</keyword>
<evidence type="ECO:0000313" key="4">
    <source>
        <dbReference type="EMBL" id="MFC5499909.1"/>
    </source>
</evidence>
<organism evidence="4 5">
    <name type="scientific">Caenimonas terrae</name>
    <dbReference type="NCBI Taxonomy" id="696074"/>
    <lineage>
        <taxon>Bacteria</taxon>
        <taxon>Pseudomonadati</taxon>
        <taxon>Pseudomonadota</taxon>
        <taxon>Betaproteobacteria</taxon>
        <taxon>Burkholderiales</taxon>
        <taxon>Comamonadaceae</taxon>
        <taxon>Caenimonas</taxon>
    </lineage>
</organism>
<gene>
    <name evidence="4" type="ORF">ACFPOE_20370</name>
</gene>
<comment type="caution">
    <text evidence="4">The sequence shown here is derived from an EMBL/GenBank/DDBJ whole genome shotgun (WGS) entry which is preliminary data.</text>
</comment>
<feature type="compositionally biased region" description="Basic and acidic residues" evidence="1">
    <location>
        <begin position="84"/>
        <end position="118"/>
    </location>
</feature>
<dbReference type="RefSeq" id="WP_376852157.1">
    <property type="nucleotide sequence ID" value="NZ_JBHSMF010000010.1"/>
</dbReference>
<feature type="chain" id="PRO_5045456966" evidence="2">
    <location>
        <begin position="21"/>
        <end position="169"/>
    </location>
</feature>
<feature type="signal peptide" evidence="2">
    <location>
        <begin position="1"/>
        <end position="20"/>
    </location>
</feature>